<dbReference type="InterPro" id="IPR036249">
    <property type="entry name" value="Thioredoxin-like_sf"/>
</dbReference>
<accession>A0A2T0G9C3</accession>
<organism evidence="1 2">
    <name type="scientific">Streptococcus anginosus</name>
    <dbReference type="NCBI Taxonomy" id="1328"/>
    <lineage>
        <taxon>Bacteria</taxon>
        <taxon>Bacillati</taxon>
        <taxon>Bacillota</taxon>
        <taxon>Bacilli</taxon>
        <taxon>Lactobacillales</taxon>
        <taxon>Streptococcaceae</taxon>
        <taxon>Streptococcus</taxon>
        <taxon>Streptococcus anginosus group</taxon>
    </lineage>
</organism>
<name>A0A2T0G9C3_STRAP</name>
<gene>
    <name evidence="1" type="ORF">C6A27_01065</name>
</gene>
<evidence type="ECO:0000313" key="2">
    <source>
        <dbReference type="Proteomes" id="UP000238573"/>
    </source>
</evidence>
<dbReference type="InterPro" id="IPR046698">
    <property type="entry name" value="PedC-like"/>
</dbReference>
<dbReference type="Pfam" id="PF20207">
    <property type="entry name" value="DUF6568"/>
    <property type="match status" value="1"/>
</dbReference>
<dbReference type="Gene3D" id="3.40.30.10">
    <property type="entry name" value="Glutaredoxin"/>
    <property type="match status" value="1"/>
</dbReference>
<dbReference type="AlphaFoldDB" id="A0A2T0G9C3"/>
<proteinExistence type="predicted"/>
<comment type="caution">
    <text evidence="1">The sequence shown here is derived from an EMBL/GenBank/DDBJ whole genome shotgun (WGS) entry which is preliminary data.</text>
</comment>
<protein>
    <submittedName>
        <fullName evidence="1">Bacteriocin transporter</fullName>
    </submittedName>
</protein>
<reference evidence="1 2" key="1">
    <citation type="journal article" date="1993" name="J. Dent. Res.">
        <title>The isolation and characterization of milleri group streptococci from dental periapical abscesses.</title>
        <authorList>
            <person name="Fisher L.E."/>
            <person name="Russell R.R."/>
        </authorList>
    </citation>
    <scope>NUCLEOTIDE SEQUENCE [LARGE SCALE GENOMIC DNA]</scope>
    <source>
        <strain evidence="1 2">OUP21</strain>
    </source>
</reference>
<evidence type="ECO:0000313" key="1">
    <source>
        <dbReference type="EMBL" id="PRT72666.1"/>
    </source>
</evidence>
<dbReference type="Proteomes" id="UP000238573">
    <property type="component" value="Unassembled WGS sequence"/>
</dbReference>
<sequence>MSKKHWLKLLGVFLIFGIVACHSVLLDPAERIDEQKEYQTIVAKFHQITVPELKEKQAQSENFYLYIGRGTCPHCRRFVKQLERIKTKSFYYLESEKKTPELVAFREAYKIKFVPYFGKFSGFTEEKVLQIKKNMTAKKIEDFIK</sequence>
<dbReference type="EMBL" id="PVSZ01000002">
    <property type="protein sequence ID" value="PRT72666.1"/>
    <property type="molecule type" value="Genomic_DNA"/>
</dbReference>
<dbReference type="PROSITE" id="PS51257">
    <property type="entry name" value="PROKAR_LIPOPROTEIN"/>
    <property type="match status" value="1"/>
</dbReference>
<dbReference type="SUPFAM" id="SSF52833">
    <property type="entry name" value="Thioredoxin-like"/>
    <property type="match status" value="1"/>
</dbReference>
<dbReference type="RefSeq" id="WP_106383796.1">
    <property type="nucleotide sequence ID" value="NZ_PVSZ01000002.1"/>
</dbReference>